<reference evidence="12" key="1">
    <citation type="submission" date="2020-08" db="EMBL/GenBank/DDBJ databases">
        <title>Genome public.</title>
        <authorList>
            <person name="Liu C."/>
            <person name="Sun Q."/>
        </authorList>
    </citation>
    <scope>NUCLEOTIDE SEQUENCE</scope>
    <source>
        <strain evidence="12">BX5</strain>
    </source>
</reference>
<sequence length="268" mass="27363">MFQSIGFLGTGQMGGALARAAVKGAQGARVLLANRTPAKAQALADQLGCQATDNQTVAAQCQLIFLGVKPQMMEGLLKSIAPVLAGRKDRFVLASMAAGLTARRIQELAGADYPVIRLMPNTPAEVGAGVIQFCGVDVEPGELKDFQTLLAPAGLVDQVDEGLIDAACALSGCGPAFCALLAEALADGAVACGLPRDKARRYAAQTMEGTAKLMRQTGAHPGAVKDAVCSPGGSTIQGVRVLEANGFRAAAIDAVIAAFEKTQALGKG</sequence>
<evidence type="ECO:0000259" key="11">
    <source>
        <dbReference type="Pfam" id="PF14748"/>
    </source>
</evidence>
<dbReference type="InterPro" id="IPR000304">
    <property type="entry name" value="Pyrroline-COOH_reductase"/>
</dbReference>
<comment type="pathway">
    <text evidence="6 9">Amino-acid biosynthesis; L-proline biosynthesis; L-proline from L-glutamate 5-semialdehyde: step 1/1.</text>
</comment>
<keyword evidence="13" id="KW-1185">Reference proteome</keyword>
<gene>
    <name evidence="6 12" type="primary">proC</name>
    <name evidence="12" type="ORF">H8S55_08595</name>
</gene>
<evidence type="ECO:0000256" key="4">
    <source>
        <dbReference type="ARBA" id="ARBA00023002"/>
    </source>
</evidence>
<dbReference type="HAMAP" id="MF_01925">
    <property type="entry name" value="P5C_reductase"/>
    <property type="match status" value="1"/>
</dbReference>
<comment type="subcellular location">
    <subcellularLocation>
        <location evidence="6">Cytoplasm</location>
    </subcellularLocation>
</comment>
<dbReference type="RefSeq" id="WP_186878642.1">
    <property type="nucleotide sequence ID" value="NZ_JACOPN010000005.1"/>
</dbReference>
<comment type="catalytic activity">
    <reaction evidence="6 9">
        <text>L-proline + NADP(+) = (S)-1-pyrroline-5-carboxylate + NADPH + 2 H(+)</text>
        <dbReference type="Rhea" id="RHEA:14109"/>
        <dbReference type="ChEBI" id="CHEBI:15378"/>
        <dbReference type="ChEBI" id="CHEBI:17388"/>
        <dbReference type="ChEBI" id="CHEBI:57783"/>
        <dbReference type="ChEBI" id="CHEBI:58349"/>
        <dbReference type="ChEBI" id="CHEBI:60039"/>
        <dbReference type="EC" id="1.5.1.2"/>
    </reaction>
</comment>
<dbReference type="PANTHER" id="PTHR11645:SF0">
    <property type="entry name" value="PYRROLINE-5-CARBOXYLATE REDUCTASE 3"/>
    <property type="match status" value="1"/>
</dbReference>
<protein>
    <recommendedName>
        <fullName evidence="6 7">Pyrroline-5-carboxylate reductase</fullName>
        <shortName evidence="6">P5C reductase</shortName>
        <shortName evidence="6">P5CR</shortName>
        <ecNumber evidence="6 7">1.5.1.2</ecNumber>
    </recommendedName>
    <alternativeName>
        <fullName evidence="6">PCA reductase</fullName>
    </alternativeName>
</protein>
<dbReference type="SUPFAM" id="SSF48179">
    <property type="entry name" value="6-phosphogluconate dehydrogenase C-terminal domain-like"/>
    <property type="match status" value="1"/>
</dbReference>
<evidence type="ECO:0000256" key="9">
    <source>
        <dbReference type="RuleBase" id="RU003903"/>
    </source>
</evidence>
<dbReference type="Gene3D" id="1.10.3730.10">
    <property type="entry name" value="ProC C-terminal domain-like"/>
    <property type="match status" value="1"/>
</dbReference>
<dbReference type="EC" id="1.5.1.2" evidence="6 7"/>
<dbReference type="NCBIfam" id="TIGR00112">
    <property type="entry name" value="proC"/>
    <property type="match status" value="1"/>
</dbReference>
<comment type="catalytic activity">
    <reaction evidence="6">
        <text>L-proline + NAD(+) = (S)-1-pyrroline-5-carboxylate + NADH + 2 H(+)</text>
        <dbReference type="Rhea" id="RHEA:14105"/>
        <dbReference type="ChEBI" id="CHEBI:15378"/>
        <dbReference type="ChEBI" id="CHEBI:17388"/>
        <dbReference type="ChEBI" id="CHEBI:57540"/>
        <dbReference type="ChEBI" id="CHEBI:57945"/>
        <dbReference type="ChEBI" id="CHEBI:60039"/>
        <dbReference type="EC" id="1.5.1.2"/>
    </reaction>
</comment>
<dbReference type="PIRSF" id="PIRSF000193">
    <property type="entry name" value="Pyrrol-5-carb_rd"/>
    <property type="match status" value="1"/>
</dbReference>
<keyword evidence="6" id="KW-0963">Cytoplasm</keyword>
<keyword evidence="4 6" id="KW-0560">Oxidoreductase</keyword>
<dbReference type="InterPro" id="IPR053790">
    <property type="entry name" value="P5CR-like_CS"/>
</dbReference>
<keyword evidence="2 6" id="KW-0641">Proline biosynthesis</keyword>
<accession>A0A8J6M5T5</accession>
<name>A0A8J6M5T5_9FIRM</name>
<dbReference type="InterPro" id="IPR028939">
    <property type="entry name" value="P5C_Rdtase_cat_N"/>
</dbReference>
<dbReference type="Pfam" id="PF03807">
    <property type="entry name" value="F420_oxidored"/>
    <property type="match status" value="1"/>
</dbReference>
<evidence type="ECO:0000256" key="2">
    <source>
        <dbReference type="ARBA" id="ARBA00022650"/>
    </source>
</evidence>
<comment type="function">
    <text evidence="5 6">Catalyzes the reduction of 1-pyrroline-5-carboxylate (PCA) to L-proline.</text>
</comment>
<feature type="binding site" evidence="8">
    <location>
        <position position="54"/>
    </location>
    <ligand>
        <name>NADPH</name>
        <dbReference type="ChEBI" id="CHEBI:57783"/>
    </ligand>
</feature>
<dbReference type="AlphaFoldDB" id="A0A8J6M5T5"/>
<evidence type="ECO:0000256" key="6">
    <source>
        <dbReference type="HAMAP-Rule" id="MF_01925"/>
    </source>
</evidence>
<dbReference type="EMBL" id="JACOPN010000005">
    <property type="protein sequence ID" value="MBC5717376.1"/>
    <property type="molecule type" value="Genomic_DNA"/>
</dbReference>
<feature type="domain" description="Pyrroline-5-carboxylate reductase catalytic N-terminal" evidence="10">
    <location>
        <begin position="5"/>
        <end position="85"/>
    </location>
</feature>
<evidence type="ECO:0000256" key="5">
    <source>
        <dbReference type="ARBA" id="ARBA00058118"/>
    </source>
</evidence>
<evidence type="ECO:0000256" key="8">
    <source>
        <dbReference type="PIRSR" id="PIRSR000193-1"/>
    </source>
</evidence>
<dbReference type="GO" id="GO:0004735">
    <property type="term" value="F:pyrroline-5-carboxylate reductase activity"/>
    <property type="evidence" value="ECO:0007669"/>
    <property type="project" value="UniProtKB-UniRule"/>
</dbReference>
<dbReference type="UniPathway" id="UPA00098">
    <property type="reaction ID" value="UER00361"/>
</dbReference>
<dbReference type="PANTHER" id="PTHR11645">
    <property type="entry name" value="PYRROLINE-5-CARBOXYLATE REDUCTASE"/>
    <property type="match status" value="1"/>
</dbReference>
<keyword evidence="6 9" id="KW-0028">Amino-acid biosynthesis</keyword>
<comment type="caution">
    <text evidence="12">The sequence shown here is derived from an EMBL/GenBank/DDBJ whole genome shotgun (WGS) entry which is preliminary data.</text>
</comment>
<evidence type="ECO:0000313" key="13">
    <source>
        <dbReference type="Proteomes" id="UP000602260"/>
    </source>
</evidence>
<organism evidence="12 13">
    <name type="scientific">Flintibacter faecis</name>
    <dbReference type="NCBI Taxonomy" id="2763047"/>
    <lineage>
        <taxon>Bacteria</taxon>
        <taxon>Bacillati</taxon>
        <taxon>Bacillota</taxon>
        <taxon>Clostridia</taxon>
        <taxon>Eubacteriales</taxon>
        <taxon>Flintibacter</taxon>
    </lineage>
</organism>
<dbReference type="SUPFAM" id="SSF51735">
    <property type="entry name" value="NAD(P)-binding Rossmann-fold domains"/>
    <property type="match status" value="1"/>
</dbReference>
<proteinExistence type="inferred from homology"/>
<dbReference type="Proteomes" id="UP000602260">
    <property type="component" value="Unassembled WGS sequence"/>
</dbReference>
<dbReference type="Pfam" id="PF14748">
    <property type="entry name" value="P5CR_dimer"/>
    <property type="match status" value="1"/>
</dbReference>
<dbReference type="InterPro" id="IPR029036">
    <property type="entry name" value="P5CR_dimer"/>
</dbReference>
<keyword evidence="3 6" id="KW-0521">NADP</keyword>
<dbReference type="Gene3D" id="3.40.50.720">
    <property type="entry name" value="NAD(P)-binding Rossmann-like Domain"/>
    <property type="match status" value="1"/>
</dbReference>
<evidence type="ECO:0000256" key="3">
    <source>
        <dbReference type="ARBA" id="ARBA00022857"/>
    </source>
</evidence>
<dbReference type="PROSITE" id="PS00521">
    <property type="entry name" value="P5CR"/>
    <property type="match status" value="1"/>
</dbReference>
<evidence type="ECO:0000256" key="7">
    <source>
        <dbReference type="NCBIfam" id="TIGR00112"/>
    </source>
</evidence>
<evidence type="ECO:0000313" key="12">
    <source>
        <dbReference type="EMBL" id="MBC5717376.1"/>
    </source>
</evidence>
<feature type="binding site" evidence="8">
    <location>
        <begin position="8"/>
        <end position="13"/>
    </location>
    <ligand>
        <name>NADP(+)</name>
        <dbReference type="ChEBI" id="CHEBI:58349"/>
    </ligand>
</feature>
<comment type="similarity">
    <text evidence="1 6 9">Belongs to the pyrroline-5-carboxylate reductase family.</text>
</comment>
<evidence type="ECO:0000256" key="1">
    <source>
        <dbReference type="ARBA" id="ARBA00005525"/>
    </source>
</evidence>
<dbReference type="InterPro" id="IPR008927">
    <property type="entry name" value="6-PGluconate_DH-like_C_sf"/>
</dbReference>
<dbReference type="GO" id="GO:0055129">
    <property type="term" value="P:L-proline biosynthetic process"/>
    <property type="evidence" value="ECO:0007669"/>
    <property type="project" value="UniProtKB-UniRule"/>
</dbReference>
<dbReference type="GO" id="GO:0005737">
    <property type="term" value="C:cytoplasm"/>
    <property type="evidence" value="ECO:0007669"/>
    <property type="project" value="UniProtKB-SubCell"/>
</dbReference>
<feature type="domain" description="Pyrroline-5-carboxylate reductase dimerisation" evidence="11">
    <location>
        <begin position="161"/>
        <end position="264"/>
    </location>
</feature>
<evidence type="ECO:0000259" key="10">
    <source>
        <dbReference type="Pfam" id="PF03807"/>
    </source>
</evidence>
<dbReference type="InterPro" id="IPR036291">
    <property type="entry name" value="NAD(P)-bd_dom_sf"/>
</dbReference>
<dbReference type="FunFam" id="1.10.3730.10:FF:000001">
    <property type="entry name" value="Pyrroline-5-carboxylate reductase"/>
    <property type="match status" value="1"/>
</dbReference>